<comment type="subcellular location">
    <subcellularLocation>
        <location evidence="8">Cytoplasm</location>
    </subcellularLocation>
</comment>
<keyword evidence="2 8" id="KW-0808">Transferase</keyword>
<dbReference type="GO" id="GO:0006633">
    <property type="term" value="P:fatty acid biosynthetic process"/>
    <property type="evidence" value="ECO:0007669"/>
    <property type="project" value="UniProtKB-UniRule"/>
</dbReference>
<comment type="function">
    <text evidence="8">Transfers the 4'-phosphopantetheine moiety from coenzyme A to a Ser of acyl-carrier-protein.</text>
</comment>
<dbReference type="InterPro" id="IPR008278">
    <property type="entry name" value="4-PPantetheinyl_Trfase_dom"/>
</dbReference>
<dbReference type="AlphaFoldDB" id="A0A9E9NZP7"/>
<dbReference type="NCBIfam" id="TIGR00556">
    <property type="entry name" value="pantethn_trn"/>
    <property type="match status" value="1"/>
</dbReference>
<dbReference type="RefSeq" id="WP_269265168.1">
    <property type="nucleotide sequence ID" value="NZ_CP098248.1"/>
</dbReference>
<dbReference type="HAMAP" id="MF_00101">
    <property type="entry name" value="AcpS"/>
    <property type="match status" value="1"/>
</dbReference>
<keyword evidence="12" id="KW-1185">Reference proteome</keyword>
<feature type="binding site" evidence="8">
    <location>
        <position position="8"/>
    </location>
    <ligand>
        <name>Mg(2+)</name>
        <dbReference type="ChEBI" id="CHEBI:18420"/>
    </ligand>
</feature>
<comment type="cofactor">
    <cofactor evidence="8">
        <name>Mg(2+)</name>
        <dbReference type="ChEBI" id="CHEBI:18420"/>
    </cofactor>
</comment>
<dbReference type="SUPFAM" id="SSF56214">
    <property type="entry name" value="4'-phosphopantetheinyl transferase"/>
    <property type="match status" value="1"/>
</dbReference>
<dbReference type="GO" id="GO:0005737">
    <property type="term" value="C:cytoplasm"/>
    <property type="evidence" value="ECO:0007669"/>
    <property type="project" value="UniProtKB-SubCell"/>
</dbReference>
<feature type="binding site" evidence="8">
    <location>
        <position position="62"/>
    </location>
    <ligand>
        <name>Mg(2+)</name>
        <dbReference type="ChEBI" id="CHEBI:18420"/>
    </ligand>
</feature>
<keyword evidence="8" id="KW-0963">Cytoplasm</keyword>
<accession>A0A9E9NZP7</accession>
<evidence type="ECO:0000256" key="6">
    <source>
        <dbReference type="ARBA" id="ARBA00023098"/>
    </source>
</evidence>
<evidence type="ECO:0000256" key="5">
    <source>
        <dbReference type="ARBA" id="ARBA00022842"/>
    </source>
</evidence>
<keyword evidence="1 8" id="KW-0444">Lipid biosynthesis</keyword>
<dbReference type="GO" id="GO:0008897">
    <property type="term" value="F:holo-[acyl-carrier-protein] synthase activity"/>
    <property type="evidence" value="ECO:0007669"/>
    <property type="project" value="UniProtKB-UniRule"/>
</dbReference>
<keyword evidence="3 8" id="KW-0479">Metal-binding</keyword>
<dbReference type="NCBIfam" id="TIGR00516">
    <property type="entry name" value="acpS"/>
    <property type="match status" value="1"/>
</dbReference>
<keyword evidence="5 8" id="KW-0460">Magnesium</keyword>
<dbReference type="InterPro" id="IPR037143">
    <property type="entry name" value="4-PPantetheinyl_Trfase_dom_sf"/>
</dbReference>
<evidence type="ECO:0000313" key="11">
    <source>
        <dbReference type="EMBL" id="WAV97664.1"/>
    </source>
</evidence>
<dbReference type="Proteomes" id="UP001164794">
    <property type="component" value="Chromosome"/>
</dbReference>
<evidence type="ECO:0000256" key="4">
    <source>
        <dbReference type="ARBA" id="ARBA00022832"/>
    </source>
</evidence>
<keyword evidence="6 8" id="KW-0443">Lipid metabolism</keyword>
<keyword evidence="7 8" id="KW-0275">Fatty acid biosynthesis</keyword>
<sequence length="132" mass="14853">MIYGIGTDMILITRLQAALKRHGDRFAEKILGPQEMQRYLHRKAKVELRGLRYLGTRFAAKEAFSKALGLGMRMPMTWRSMQLLNAPGGKPEAVCSGKLKEHMERLGLKAQVSVTDEAEYAMAFVVIEQAND</sequence>
<dbReference type="Gene3D" id="3.90.470.20">
    <property type="entry name" value="4'-phosphopantetheinyl transferase domain"/>
    <property type="match status" value="1"/>
</dbReference>
<name>A0A9E9NZP7_9BURK</name>
<feature type="domain" description="4'-phosphopantetheinyl transferase" evidence="9">
    <location>
        <begin position="4"/>
        <end position="124"/>
    </location>
</feature>
<dbReference type="EMBL" id="CP098248">
    <property type="protein sequence ID" value="WAV97664.1"/>
    <property type="molecule type" value="Genomic_DNA"/>
</dbReference>
<dbReference type="GO" id="GO:0000287">
    <property type="term" value="F:magnesium ion binding"/>
    <property type="evidence" value="ECO:0007669"/>
    <property type="project" value="UniProtKB-UniRule"/>
</dbReference>
<dbReference type="EC" id="2.7.8.7" evidence="8"/>
<evidence type="ECO:0000256" key="3">
    <source>
        <dbReference type="ARBA" id="ARBA00022723"/>
    </source>
</evidence>
<gene>
    <name evidence="8 10" type="primary">acpS</name>
    <name evidence="11" type="ORF">NB645_02690</name>
    <name evidence="10" type="ORF">NB646_03770</name>
</gene>
<evidence type="ECO:0000259" key="9">
    <source>
        <dbReference type="Pfam" id="PF01648"/>
    </source>
</evidence>
<organism evidence="10">
    <name type="scientific">Oxalobacter aliiformigenes</name>
    <dbReference type="NCBI Taxonomy" id="2946593"/>
    <lineage>
        <taxon>Bacteria</taxon>
        <taxon>Pseudomonadati</taxon>
        <taxon>Pseudomonadota</taxon>
        <taxon>Betaproteobacteria</taxon>
        <taxon>Burkholderiales</taxon>
        <taxon>Oxalobacteraceae</taxon>
        <taxon>Oxalobacter</taxon>
    </lineage>
</organism>
<dbReference type="Pfam" id="PF01648">
    <property type="entry name" value="ACPS"/>
    <property type="match status" value="1"/>
</dbReference>
<evidence type="ECO:0000313" key="12">
    <source>
        <dbReference type="Proteomes" id="UP001164794"/>
    </source>
</evidence>
<reference evidence="10" key="2">
    <citation type="journal article" date="2022" name="Front. Microbiol.">
        <title>New perspectives on an old grouping: The genomic and phenotypic variability of Oxalobacter formigenes and the implications for calcium oxalate stone prevention.</title>
        <authorList>
            <person name="Chmiel J.A."/>
            <person name="Carr C."/>
            <person name="Stuivenberg G.A."/>
            <person name="Venema R."/>
            <person name="Chanyi R.M."/>
            <person name="Al K.F."/>
            <person name="Giguere D."/>
            <person name="Say H."/>
            <person name="Akouris P.P."/>
            <person name="Dominguez Romero S.A."/>
            <person name="Kwong A."/>
            <person name="Tai V."/>
            <person name="Koval S.F."/>
            <person name="Razvi H."/>
            <person name="Bjazevic J."/>
            <person name="Burton J.P."/>
        </authorList>
    </citation>
    <scope>NUCLEOTIDE SEQUENCE</scope>
    <source>
        <strain evidence="10">OxK</strain>
    </source>
</reference>
<evidence type="ECO:0000256" key="7">
    <source>
        <dbReference type="ARBA" id="ARBA00023160"/>
    </source>
</evidence>
<reference evidence="11" key="1">
    <citation type="journal article" date="2022" name="Front. Microbiol.">
        <title>New perspectives on an old grouping: The genomic and phenotypic variability of Oxalobacter formigenes and the implications for calcium oxalate stone prevention.</title>
        <authorList>
            <person name="Chmiel J.A."/>
            <person name="Carr C."/>
            <person name="Stuivenberg G.A."/>
            <person name="Venema R."/>
            <person name="Chanyi R.M."/>
            <person name="Al K.F."/>
            <person name="Giguere D."/>
            <person name="Say H."/>
            <person name="Akouris P.P."/>
            <person name="Dominguez Romero S.A."/>
            <person name="Kwong A."/>
            <person name="Tai V."/>
            <person name="Koval S.F."/>
            <person name="Razvi H."/>
            <person name="Bjazevic J."/>
            <person name="Burton J.P."/>
        </authorList>
    </citation>
    <scope>NUCLEOTIDE SEQUENCE</scope>
    <source>
        <strain evidence="11">HOxNP-1</strain>
    </source>
</reference>
<keyword evidence="4 8" id="KW-0276">Fatty acid metabolism</keyword>
<dbReference type="InterPro" id="IPR002582">
    <property type="entry name" value="ACPS"/>
</dbReference>
<evidence type="ECO:0000256" key="8">
    <source>
        <dbReference type="HAMAP-Rule" id="MF_00101"/>
    </source>
</evidence>
<dbReference type="EMBL" id="CP098251">
    <property type="protein sequence ID" value="WAV91864.1"/>
    <property type="molecule type" value="Genomic_DNA"/>
</dbReference>
<evidence type="ECO:0000256" key="2">
    <source>
        <dbReference type="ARBA" id="ARBA00022679"/>
    </source>
</evidence>
<proteinExistence type="inferred from homology"/>
<comment type="similarity">
    <text evidence="8">Belongs to the P-Pant transferase superfamily. AcpS family.</text>
</comment>
<protein>
    <recommendedName>
        <fullName evidence="8">Holo-[acyl-carrier-protein] synthase</fullName>
        <shortName evidence="8">Holo-ACP synthase</shortName>
        <ecNumber evidence="8">2.7.8.7</ecNumber>
    </recommendedName>
    <alternativeName>
        <fullName evidence="8">4'-phosphopantetheinyl transferase AcpS</fullName>
    </alternativeName>
</protein>
<dbReference type="Proteomes" id="UP001164819">
    <property type="component" value="Chromosome"/>
</dbReference>
<comment type="catalytic activity">
    <reaction evidence="8">
        <text>apo-[ACP] + CoA = holo-[ACP] + adenosine 3',5'-bisphosphate + H(+)</text>
        <dbReference type="Rhea" id="RHEA:12068"/>
        <dbReference type="Rhea" id="RHEA-COMP:9685"/>
        <dbReference type="Rhea" id="RHEA-COMP:9690"/>
        <dbReference type="ChEBI" id="CHEBI:15378"/>
        <dbReference type="ChEBI" id="CHEBI:29999"/>
        <dbReference type="ChEBI" id="CHEBI:57287"/>
        <dbReference type="ChEBI" id="CHEBI:58343"/>
        <dbReference type="ChEBI" id="CHEBI:64479"/>
        <dbReference type="EC" id="2.7.8.7"/>
    </reaction>
</comment>
<evidence type="ECO:0000256" key="1">
    <source>
        <dbReference type="ARBA" id="ARBA00022516"/>
    </source>
</evidence>
<dbReference type="InterPro" id="IPR004568">
    <property type="entry name" value="Ppantetheine-prot_Trfase_dom"/>
</dbReference>
<evidence type="ECO:0000313" key="10">
    <source>
        <dbReference type="EMBL" id="WAV91864.1"/>
    </source>
</evidence>